<dbReference type="PIRSF" id="PIRSF029038">
    <property type="entry name" value="Mtase_YbiN_prd"/>
    <property type="match status" value="1"/>
</dbReference>
<dbReference type="CDD" id="cd02440">
    <property type="entry name" value="AdoMet_MTases"/>
    <property type="match status" value="1"/>
</dbReference>
<keyword evidence="1 6" id="KW-0963">Cytoplasm</keyword>
<reference evidence="8 9" key="1">
    <citation type="submission" date="2018-07" db="EMBL/GenBank/DDBJ databases">
        <title>Genome sequencing of Runella.</title>
        <authorList>
            <person name="Baek M.-G."/>
            <person name="Yi H."/>
        </authorList>
    </citation>
    <scope>NUCLEOTIDE SEQUENCE [LARGE SCALE GENOMIC DNA]</scope>
    <source>
        <strain evidence="8 9">HYN0085</strain>
    </source>
</reference>
<evidence type="ECO:0000313" key="9">
    <source>
        <dbReference type="Proteomes" id="UP000251993"/>
    </source>
</evidence>
<proteinExistence type="inferred from homology"/>
<dbReference type="SUPFAM" id="SSF53335">
    <property type="entry name" value="S-adenosyl-L-methionine-dependent methyltransferases"/>
    <property type="match status" value="1"/>
</dbReference>
<dbReference type="InterPro" id="IPR016909">
    <property type="entry name" value="rRNA_lsu_MeTfrase_F"/>
</dbReference>
<evidence type="ECO:0000256" key="3">
    <source>
        <dbReference type="ARBA" id="ARBA00022603"/>
    </source>
</evidence>
<evidence type="ECO:0000313" key="8">
    <source>
        <dbReference type="EMBL" id="AXE16518.1"/>
    </source>
</evidence>
<dbReference type="EMBL" id="CP030850">
    <property type="protein sequence ID" value="AXE16518.1"/>
    <property type="molecule type" value="Genomic_DNA"/>
</dbReference>
<keyword evidence="3 6" id="KW-0489">Methyltransferase</keyword>
<dbReference type="GO" id="GO:0005737">
    <property type="term" value="C:cytoplasm"/>
    <property type="evidence" value="ECO:0007669"/>
    <property type="project" value="UniProtKB-SubCell"/>
</dbReference>
<dbReference type="AlphaFoldDB" id="A0A344TCZ7"/>
<evidence type="ECO:0000256" key="6">
    <source>
        <dbReference type="HAMAP-Rule" id="MF_01848"/>
    </source>
</evidence>
<organism evidence="8 9">
    <name type="scientific">Runella rosea</name>
    <dbReference type="NCBI Taxonomy" id="2259595"/>
    <lineage>
        <taxon>Bacteria</taxon>
        <taxon>Pseudomonadati</taxon>
        <taxon>Bacteroidota</taxon>
        <taxon>Cytophagia</taxon>
        <taxon>Cytophagales</taxon>
        <taxon>Spirosomataceae</taxon>
        <taxon>Runella</taxon>
    </lineage>
</organism>
<comment type="catalytic activity">
    <reaction evidence="6">
        <text>adenosine(1618) in 23S rRNA + S-adenosyl-L-methionine = N(6)-methyladenosine(1618) in 23S rRNA + S-adenosyl-L-homocysteine + H(+)</text>
        <dbReference type="Rhea" id="RHEA:16497"/>
        <dbReference type="Rhea" id="RHEA-COMP:10229"/>
        <dbReference type="Rhea" id="RHEA-COMP:10231"/>
        <dbReference type="ChEBI" id="CHEBI:15378"/>
        <dbReference type="ChEBI" id="CHEBI:57856"/>
        <dbReference type="ChEBI" id="CHEBI:59789"/>
        <dbReference type="ChEBI" id="CHEBI:74411"/>
        <dbReference type="ChEBI" id="CHEBI:74449"/>
        <dbReference type="EC" id="2.1.1.181"/>
    </reaction>
</comment>
<dbReference type="NCBIfam" id="NF008725">
    <property type="entry name" value="PRK11727.1"/>
    <property type="match status" value="1"/>
</dbReference>
<gene>
    <name evidence="6" type="primary">rlmF</name>
    <name evidence="8" type="ORF">DR864_01635</name>
</gene>
<keyword evidence="9" id="KW-1185">Reference proteome</keyword>
<comment type="subcellular location">
    <subcellularLocation>
        <location evidence="6">Cytoplasm</location>
    </subcellularLocation>
</comment>
<evidence type="ECO:0000256" key="5">
    <source>
        <dbReference type="ARBA" id="ARBA00022691"/>
    </source>
</evidence>
<sequence length="322" mass="36314">MTSISESTSTEKQSLHPRNPHRFRYDFPALIKSCPALAPFVLRNKYQDESVDFANPEAVKMLNKAILIHFYGIQHWDIPANYLRPPIPGRADYIHYLADLLGSVNDNVIPIGKEITGLDIGVGANCVYPIIGHQSYGWSFVGSDIDPKAIQNAKRIVTANPVLTPFIECRLQTTPTAIFKGVVQANEKFDFTMCNPPFHASLAEATAGTQRKWQNLGRTSASQKETLNFGGQNAELWCEGGEKAFVTKMIEQSAQIANQCFWFTSLVSKKTTLPFLYKALKKVKAFEIQTIEMAQGQKVSRMIGWTFLGTHQQKVWRQERWQ</sequence>
<dbReference type="PANTHER" id="PTHR13393:SF0">
    <property type="entry name" value="RNA N6-ADENOSINE-METHYLTRANSFERASE METTL16"/>
    <property type="match status" value="1"/>
</dbReference>
<dbReference type="Pfam" id="PF05971">
    <property type="entry name" value="Methyltransf_10"/>
    <property type="match status" value="1"/>
</dbReference>
<keyword evidence="5 6" id="KW-0949">S-adenosyl-L-methionine</keyword>
<feature type="compositionally biased region" description="Polar residues" evidence="7">
    <location>
        <begin position="1"/>
        <end position="12"/>
    </location>
</feature>
<dbReference type="GO" id="GO:0070475">
    <property type="term" value="P:rRNA base methylation"/>
    <property type="evidence" value="ECO:0007669"/>
    <property type="project" value="TreeGrafter"/>
</dbReference>
<evidence type="ECO:0000256" key="7">
    <source>
        <dbReference type="SAM" id="MobiDB-lite"/>
    </source>
</evidence>
<feature type="region of interest" description="Disordered" evidence="7">
    <location>
        <begin position="1"/>
        <end position="20"/>
    </location>
</feature>
<dbReference type="Proteomes" id="UP000251993">
    <property type="component" value="Chromosome"/>
</dbReference>
<accession>A0A344TCZ7</accession>
<dbReference type="OrthoDB" id="1115728at2"/>
<comment type="function">
    <text evidence="6">Specifically methylates the adenine in position 1618 of 23S rRNA.</text>
</comment>
<dbReference type="RefSeq" id="WP_114065305.1">
    <property type="nucleotide sequence ID" value="NZ_CP030850.1"/>
</dbReference>
<name>A0A344TCZ7_9BACT</name>
<dbReference type="InterPro" id="IPR029063">
    <property type="entry name" value="SAM-dependent_MTases_sf"/>
</dbReference>
<keyword evidence="4 6" id="KW-0808">Transferase</keyword>
<dbReference type="HAMAP" id="MF_01848">
    <property type="entry name" value="23SrRNA_methyltr_F"/>
    <property type="match status" value="1"/>
</dbReference>
<evidence type="ECO:0000256" key="2">
    <source>
        <dbReference type="ARBA" id="ARBA00022552"/>
    </source>
</evidence>
<evidence type="ECO:0000256" key="1">
    <source>
        <dbReference type="ARBA" id="ARBA00022490"/>
    </source>
</evidence>
<protein>
    <recommendedName>
        <fullName evidence="6">Ribosomal RNA large subunit methyltransferase F</fullName>
        <ecNumber evidence="6">2.1.1.181</ecNumber>
    </recommendedName>
    <alternativeName>
        <fullName evidence="6">23S rRNA mA1618 methyltransferase</fullName>
    </alternativeName>
    <alternativeName>
        <fullName evidence="6">rRNA adenine N-6-methyltransferase</fullName>
    </alternativeName>
</protein>
<dbReference type="Gene3D" id="3.40.50.150">
    <property type="entry name" value="Vaccinia Virus protein VP39"/>
    <property type="match status" value="1"/>
</dbReference>
<comment type="similarity">
    <text evidence="6">Belongs to the methyltransferase superfamily. METTL16/RlmF family.</text>
</comment>
<dbReference type="KEGG" id="run:DR864_01635"/>
<dbReference type="GO" id="GO:0052907">
    <property type="term" value="F:23S rRNA (adenine(1618)-N(6))-methyltransferase activity"/>
    <property type="evidence" value="ECO:0007669"/>
    <property type="project" value="UniProtKB-EC"/>
</dbReference>
<dbReference type="PANTHER" id="PTHR13393">
    <property type="entry name" value="SAM-DEPENDENT METHYLTRANSFERASE"/>
    <property type="match status" value="1"/>
</dbReference>
<dbReference type="InterPro" id="IPR010286">
    <property type="entry name" value="METTL16/RlmF"/>
</dbReference>
<keyword evidence="2 6" id="KW-0698">rRNA processing</keyword>
<dbReference type="EC" id="2.1.1.181" evidence="6"/>
<evidence type="ECO:0000256" key="4">
    <source>
        <dbReference type="ARBA" id="ARBA00022679"/>
    </source>
</evidence>